<dbReference type="CDD" id="cd04601">
    <property type="entry name" value="CBS_pair_IMPDH"/>
    <property type="match status" value="1"/>
</dbReference>
<keyword evidence="7" id="KW-1185">Reference proteome</keyword>
<proteinExistence type="predicted"/>
<feature type="domain" description="CBS" evidence="5">
    <location>
        <begin position="10"/>
        <end position="54"/>
    </location>
</feature>
<dbReference type="Gene3D" id="3.20.20.70">
    <property type="entry name" value="Aldolase class I"/>
    <property type="match status" value="1"/>
</dbReference>
<dbReference type="EMBL" id="BAAARW010000008">
    <property type="protein sequence ID" value="GAA2412327.1"/>
    <property type="molecule type" value="Genomic_DNA"/>
</dbReference>
<evidence type="ECO:0000259" key="5">
    <source>
        <dbReference type="Pfam" id="PF00571"/>
    </source>
</evidence>
<dbReference type="SUPFAM" id="SSF54631">
    <property type="entry name" value="CBS-domain pair"/>
    <property type="match status" value="1"/>
</dbReference>
<evidence type="ECO:0000313" key="6">
    <source>
        <dbReference type="EMBL" id="GAA2412327.1"/>
    </source>
</evidence>
<evidence type="ECO:0000256" key="2">
    <source>
        <dbReference type="ARBA" id="ARBA00023002"/>
    </source>
</evidence>
<evidence type="ECO:0000256" key="4">
    <source>
        <dbReference type="SAM" id="MobiDB-lite"/>
    </source>
</evidence>
<reference evidence="6 7" key="1">
    <citation type="journal article" date="2019" name="Int. J. Syst. Evol. Microbiol.">
        <title>The Global Catalogue of Microorganisms (GCM) 10K type strain sequencing project: providing services to taxonomists for standard genome sequencing and annotation.</title>
        <authorList>
            <consortium name="The Broad Institute Genomics Platform"/>
            <consortium name="The Broad Institute Genome Sequencing Center for Infectious Disease"/>
            <person name="Wu L."/>
            <person name="Ma J."/>
        </authorList>
    </citation>
    <scope>NUCLEOTIDE SEQUENCE [LARGE SCALE GENOMIC DNA]</scope>
    <source>
        <strain evidence="6 7">JCM 3325</strain>
    </source>
</reference>
<feature type="region of interest" description="Disordered" evidence="4">
    <location>
        <begin position="57"/>
        <end position="82"/>
    </location>
</feature>
<sequence length="82" mass="9271">MKVKRSEAGMVTDPVTCGPGATLTQELCAQFRISGVPVVDDEYTLLGIITNRDMRFEHNPQRPVRDVMPPARSTRTTRNQRR</sequence>
<keyword evidence="3" id="KW-0129">CBS domain</keyword>
<evidence type="ECO:0000313" key="7">
    <source>
        <dbReference type="Proteomes" id="UP001501231"/>
    </source>
</evidence>
<evidence type="ECO:0000256" key="3">
    <source>
        <dbReference type="ARBA" id="ARBA00023122"/>
    </source>
</evidence>
<dbReference type="PANTHER" id="PTHR11911:SF111">
    <property type="entry name" value="INOSINE-5'-MONOPHOSPHATE DEHYDROGENASE"/>
    <property type="match status" value="1"/>
</dbReference>
<feature type="compositionally biased region" description="Polar residues" evidence="4">
    <location>
        <begin position="73"/>
        <end position="82"/>
    </location>
</feature>
<keyword evidence="1" id="KW-0479">Metal-binding</keyword>
<dbReference type="Pfam" id="PF00571">
    <property type="entry name" value="CBS"/>
    <property type="match status" value="1"/>
</dbReference>
<evidence type="ECO:0000256" key="1">
    <source>
        <dbReference type="ARBA" id="ARBA00022723"/>
    </source>
</evidence>
<protein>
    <recommendedName>
        <fullName evidence="5">CBS domain-containing protein</fullName>
    </recommendedName>
</protein>
<dbReference type="InterPro" id="IPR046342">
    <property type="entry name" value="CBS_dom_sf"/>
</dbReference>
<keyword evidence="2" id="KW-0560">Oxidoreductase</keyword>
<dbReference type="PANTHER" id="PTHR11911">
    <property type="entry name" value="INOSINE-5-MONOPHOSPHATE DEHYDROGENASE RELATED"/>
    <property type="match status" value="1"/>
</dbReference>
<dbReference type="InterPro" id="IPR013785">
    <property type="entry name" value="Aldolase_TIM"/>
</dbReference>
<comment type="caution">
    <text evidence="6">The sequence shown here is derived from an EMBL/GenBank/DDBJ whole genome shotgun (WGS) entry which is preliminary data.</text>
</comment>
<accession>A0ABN3IRR4</accession>
<organism evidence="6 7">
    <name type="scientific">Actinomadura vinacea</name>
    <dbReference type="NCBI Taxonomy" id="115336"/>
    <lineage>
        <taxon>Bacteria</taxon>
        <taxon>Bacillati</taxon>
        <taxon>Actinomycetota</taxon>
        <taxon>Actinomycetes</taxon>
        <taxon>Streptosporangiales</taxon>
        <taxon>Thermomonosporaceae</taxon>
        <taxon>Actinomadura</taxon>
    </lineage>
</organism>
<gene>
    <name evidence="6" type="ORF">GCM10010191_22130</name>
</gene>
<dbReference type="InterPro" id="IPR000644">
    <property type="entry name" value="CBS_dom"/>
</dbReference>
<dbReference type="Proteomes" id="UP001501231">
    <property type="component" value="Unassembled WGS sequence"/>
</dbReference>
<name>A0ABN3IRR4_9ACTN</name>
<dbReference type="InterPro" id="IPR005990">
    <property type="entry name" value="IMP_DH"/>
</dbReference>